<dbReference type="PATRIC" id="fig|861450.3.peg.1786"/>
<keyword evidence="1" id="KW-0812">Transmembrane</keyword>
<feature type="transmembrane region" description="Helical" evidence="1">
    <location>
        <begin position="173"/>
        <end position="196"/>
    </location>
</feature>
<dbReference type="STRING" id="861450.HMPREF0080_01932"/>
<keyword evidence="1" id="KW-0472">Membrane</keyword>
<dbReference type="AlphaFoldDB" id="G9YJS8"/>
<reference evidence="2 3" key="1">
    <citation type="submission" date="2011-08" db="EMBL/GenBank/DDBJ databases">
        <authorList>
            <person name="Weinstock G."/>
            <person name="Sodergren E."/>
            <person name="Clifton S."/>
            <person name="Fulton L."/>
            <person name="Fulton B."/>
            <person name="Courtney L."/>
            <person name="Fronick C."/>
            <person name="Harrison M."/>
            <person name="Strong C."/>
            <person name="Farmer C."/>
            <person name="Delahaunty K."/>
            <person name="Markovic C."/>
            <person name="Hall O."/>
            <person name="Minx P."/>
            <person name="Tomlinson C."/>
            <person name="Mitreva M."/>
            <person name="Hou S."/>
            <person name="Chen J."/>
            <person name="Wollam A."/>
            <person name="Pepin K.H."/>
            <person name="Johnson M."/>
            <person name="Bhonagiri V."/>
            <person name="Zhang X."/>
            <person name="Suruliraj S."/>
            <person name="Warren W."/>
            <person name="Chinwalla A."/>
            <person name="Mardis E.R."/>
            <person name="Wilson R.K."/>
        </authorList>
    </citation>
    <scope>NUCLEOTIDE SEQUENCE [LARGE SCALE GENOMIC DNA]</scope>
    <source>
        <strain evidence="2 3">F0357</strain>
    </source>
</reference>
<gene>
    <name evidence="2" type="ORF">HMPREF0080_01932</name>
</gene>
<evidence type="ECO:0000313" key="2">
    <source>
        <dbReference type="EMBL" id="EHM38262.1"/>
    </source>
</evidence>
<proteinExistence type="predicted"/>
<dbReference type="eggNOG" id="COG3619">
    <property type="taxonomic scope" value="Bacteria"/>
</dbReference>
<keyword evidence="1" id="KW-1133">Transmembrane helix</keyword>
<evidence type="ECO:0000313" key="3">
    <source>
        <dbReference type="Proteomes" id="UP000005481"/>
    </source>
</evidence>
<dbReference type="Pfam" id="PF06912">
    <property type="entry name" value="DUF1275"/>
    <property type="match status" value="1"/>
</dbReference>
<accession>G9YJS8</accession>
<feature type="transmembrane region" description="Helical" evidence="1">
    <location>
        <begin position="202"/>
        <end position="223"/>
    </location>
</feature>
<dbReference type="HOGENOM" id="CLU_079303_2_0_9"/>
<dbReference type="EMBL" id="AGCJ01000083">
    <property type="protein sequence ID" value="EHM38262.1"/>
    <property type="molecule type" value="Genomic_DNA"/>
</dbReference>
<evidence type="ECO:0000256" key="1">
    <source>
        <dbReference type="SAM" id="Phobius"/>
    </source>
</evidence>
<dbReference type="Proteomes" id="UP000005481">
    <property type="component" value="Unassembled WGS sequence"/>
</dbReference>
<dbReference type="PANTHER" id="PTHR37314:SF4">
    <property type="entry name" value="UPF0700 TRANSMEMBRANE PROTEIN YOAK"/>
    <property type="match status" value="1"/>
</dbReference>
<protein>
    <recommendedName>
        <fullName evidence="4">DUF1275 domain-containing protein</fullName>
    </recommendedName>
</protein>
<feature type="transmembrane region" description="Helical" evidence="1">
    <location>
        <begin position="61"/>
        <end position="81"/>
    </location>
</feature>
<comment type="caution">
    <text evidence="2">The sequence shown here is derived from an EMBL/GenBank/DDBJ whole genome shotgun (WGS) entry which is preliminary data.</text>
</comment>
<name>G9YJS8_9FIRM</name>
<dbReference type="PANTHER" id="PTHR37314">
    <property type="entry name" value="SLR0142 PROTEIN"/>
    <property type="match status" value="1"/>
</dbReference>
<evidence type="ECO:0008006" key="4">
    <source>
        <dbReference type="Google" id="ProtNLM"/>
    </source>
</evidence>
<sequence>MHMYNVIFLPQHRRIIAVFWGIIGGALDVYCQLELGSLVALQTGNIILLVSDIQYQNVEGVVLRCLSILFFTLGFLTGMVLEKWEKTPFWRSYNTCPFLTVTFLLPLLPPVPFLWVSLIAYTAGIVMISFRGIQIESEPYSLFMTSGNYQKMLISWYRCLRNGHNRRKVRRQAVNYSIMVGSFVFGALSSAGFVHFFGSKAIWFITVCTLFVLVKYTGDVIALERAKEGFKRRNK</sequence>
<organism evidence="2 3">
    <name type="scientific">Anaeroglobus geminatus F0357</name>
    <dbReference type="NCBI Taxonomy" id="861450"/>
    <lineage>
        <taxon>Bacteria</taxon>
        <taxon>Bacillati</taxon>
        <taxon>Bacillota</taxon>
        <taxon>Negativicutes</taxon>
        <taxon>Veillonellales</taxon>
        <taxon>Veillonellaceae</taxon>
        <taxon>Anaeroglobus</taxon>
    </lineage>
</organism>
<feature type="transmembrane region" description="Helical" evidence="1">
    <location>
        <begin position="15"/>
        <end position="41"/>
    </location>
</feature>
<keyword evidence="3" id="KW-1185">Reference proteome</keyword>
<dbReference type="InterPro" id="IPR010699">
    <property type="entry name" value="DUF1275"/>
</dbReference>